<dbReference type="EMBL" id="JACHFN010000007">
    <property type="protein sequence ID" value="MBB5234786.1"/>
    <property type="molecule type" value="Genomic_DNA"/>
</dbReference>
<name>A0A7W8LQF8_9DEIO</name>
<sequence>MDLTPAQVAGKRAAVEAYRTQTRVLGRFMHAFVRRNELLSPQPLPPEAARPVREARFSWP</sequence>
<protein>
    <submittedName>
        <fullName evidence="1">LmbE family N-acetylglucosaminyl deacetylase</fullName>
    </submittedName>
</protein>
<keyword evidence="2" id="KW-1185">Reference proteome</keyword>
<organism evidence="1 2">
    <name type="scientific">Deinococcus budaensis</name>
    <dbReference type="NCBI Taxonomy" id="1665626"/>
    <lineage>
        <taxon>Bacteria</taxon>
        <taxon>Thermotogati</taxon>
        <taxon>Deinococcota</taxon>
        <taxon>Deinococci</taxon>
        <taxon>Deinococcales</taxon>
        <taxon>Deinococcaceae</taxon>
        <taxon>Deinococcus</taxon>
    </lineage>
</organism>
<dbReference type="Proteomes" id="UP000525389">
    <property type="component" value="Unassembled WGS sequence"/>
</dbReference>
<evidence type="ECO:0000313" key="2">
    <source>
        <dbReference type="Proteomes" id="UP000525389"/>
    </source>
</evidence>
<dbReference type="InterPro" id="IPR024078">
    <property type="entry name" value="LmbE-like_dom_sf"/>
</dbReference>
<gene>
    <name evidence="1" type="ORF">HNQ09_002229</name>
</gene>
<accession>A0A7W8LQF8</accession>
<reference evidence="1 2" key="1">
    <citation type="submission" date="2020-08" db="EMBL/GenBank/DDBJ databases">
        <title>Genomic Encyclopedia of Type Strains, Phase IV (KMG-IV): sequencing the most valuable type-strain genomes for metagenomic binning, comparative biology and taxonomic classification.</title>
        <authorList>
            <person name="Goeker M."/>
        </authorList>
    </citation>
    <scope>NUCLEOTIDE SEQUENCE [LARGE SCALE GENOMIC DNA]</scope>
    <source>
        <strain evidence="1 2">DSM 101791</strain>
    </source>
</reference>
<comment type="caution">
    <text evidence="1">The sequence shown here is derived from an EMBL/GenBank/DDBJ whole genome shotgun (WGS) entry which is preliminary data.</text>
</comment>
<evidence type="ECO:0000313" key="1">
    <source>
        <dbReference type="EMBL" id="MBB5234786.1"/>
    </source>
</evidence>
<dbReference type="AlphaFoldDB" id="A0A7W8LQF8"/>
<proteinExistence type="predicted"/>
<dbReference type="RefSeq" id="WP_246363291.1">
    <property type="nucleotide sequence ID" value="NZ_JACHFN010000007.1"/>
</dbReference>
<dbReference type="SUPFAM" id="SSF102588">
    <property type="entry name" value="LmbE-like"/>
    <property type="match status" value="1"/>
</dbReference>